<dbReference type="Proteomes" id="UP000821866">
    <property type="component" value="Unassembled WGS sequence"/>
</dbReference>
<protein>
    <submittedName>
        <fullName evidence="1">Uncharacterized protein</fullName>
    </submittedName>
</protein>
<proteinExistence type="predicted"/>
<dbReference type="EMBL" id="JABSTU010000007">
    <property type="protein sequence ID" value="KAH8025881.1"/>
    <property type="molecule type" value="Genomic_DNA"/>
</dbReference>
<comment type="caution">
    <text evidence="1">The sequence shown here is derived from an EMBL/GenBank/DDBJ whole genome shotgun (WGS) entry which is preliminary data.</text>
</comment>
<accession>A0A9J6DVD0</accession>
<evidence type="ECO:0000313" key="1">
    <source>
        <dbReference type="EMBL" id="KAH8025881.1"/>
    </source>
</evidence>
<reference evidence="1" key="1">
    <citation type="journal article" date="2020" name="Cell">
        <title>Large-Scale Comparative Analyses of Tick Genomes Elucidate Their Genetic Diversity and Vector Capacities.</title>
        <authorList>
            <consortium name="Tick Genome and Microbiome Consortium (TIGMIC)"/>
            <person name="Jia N."/>
            <person name="Wang J."/>
            <person name="Shi W."/>
            <person name="Du L."/>
            <person name="Sun Y."/>
            <person name="Zhan W."/>
            <person name="Jiang J.F."/>
            <person name="Wang Q."/>
            <person name="Zhang B."/>
            <person name="Ji P."/>
            <person name="Bell-Sakyi L."/>
            <person name="Cui X.M."/>
            <person name="Yuan T.T."/>
            <person name="Jiang B.G."/>
            <person name="Yang W.F."/>
            <person name="Lam T.T."/>
            <person name="Chang Q.C."/>
            <person name="Ding S.J."/>
            <person name="Wang X.J."/>
            <person name="Zhu J.G."/>
            <person name="Ruan X.D."/>
            <person name="Zhao L."/>
            <person name="Wei J.T."/>
            <person name="Ye R.Z."/>
            <person name="Que T.C."/>
            <person name="Du C.H."/>
            <person name="Zhou Y.H."/>
            <person name="Cheng J.X."/>
            <person name="Dai P.F."/>
            <person name="Guo W.B."/>
            <person name="Han X.H."/>
            <person name="Huang E.J."/>
            <person name="Li L.F."/>
            <person name="Wei W."/>
            <person name="Gao Y.C."/>
            <person name="Liu J.Z."/>
            <person name="Shao H.Z."/>
            <person name="Wang X."/>
            <person name="Wang C.C."/>
            <person name="Yang T.C."/>
            <person name="Huo Q.B."/>
            <person name="Li W."/>
            <person name="Chen H.Y."/>
            <person name="Chen S.E."/>
            <person name="Zhou L.G."/>
            <person name="Ni X.B."/>
            <person name="Tian J.H."/>
            <person name="Sheng Y."/>
            <person name="Liu T."/>
            <person name="Pan Y.S."/>
            <person name="Xia L.Y."/>
            <person name="Li J."/>
            <person name="Zhao F."/>
            <person name="Cao W.C."/>
        </authorList>
    </citation>
    <scope>NUCLEOTIDE SEQUENCE</scope>
    <source>
        <strain evidence="1">Rmic-2018</strain>
    </source>
</reference>
<name>A0A9J6DVD0_RHIMP</name>
<dbReference type="AlphaFoldDB" id="A0A9J6DVD0"/>
<organism evidence="1 2">
    <name type="scientific">Rhipicephalus microplus</name>
    <name type="common">Cattle tick</name>
    <name type="synonym">Boophilus microplus</name>
    <dbReference type="NCBI Taxonomy" id="6941"/>
    <lineage>
        <taxon>Eukaryota</taxon>
        <taxon>Metazoa</taxon>
        <taxon>Ecdysozoa</taxon>
        <taxon>Arthropoda</taxon>
        <taxon>Chelicerata</taxon>
        <taxon>Arachnida</taxon>
        <taxon>Acari</taxon>
        <taxon>Parasitiformes</taxon>
        <taxon>Ixodida</taxon>
        <taxon>Ixodoidea</taxon>
        <taxon>Ixodidae</taxon>
        <taxon>Rhipicephalinae</taxon>
        <taxon>Rhipicephalus</taxon>
        <taxon>Boophilus</taxon>
    </lineage>
</organism>
<sequence length="228" mass="25519">MILRPHGGLYLDRRTHPELAGTLWSPASLTTKDCEDIIFSLRPLRNLAIISTAQFHVADALYMVWELRLGERVHPITTYFAAPDNSCKSIVPGIAPVTSSSKLVDERMAPGTQVLEARVMGQTNIELVTFEGIEGPRYVRFYGAELRRYPRRPRQVICKICLNLGHRDDYSATPDVVVCPTCGTDNQTQSHLCTPHCKSCDGPHLTTDGNCSRSERQTLNKAWVRKAL</sequence>
<keyword evidence="2" id="KW-1185">Reference proteome</keyword>
<gene>
    <name evidence="1" type="ORF">HPB51_013586</name>
</gene>
<reference evidence="1" key="2">
    <citation type="submission" date="2021-09" db="EMBL/GenBank/DDBJ databases">
        <authorList>
            <person name="Jia N."/>
            <person name="Wang J."/>
            <person name="Shi W."/>
            <person name="Du L."/>
            <person name="Sun Y."/>
            <person name="Zhan W."/>
            <person name="Jiang J."/>
            <person name="Wang Q."/>
            <person name="Zhang B."/>
            <person name="Ji P."/>
            <person name="Sakyi L.B."/>
            <person name="Cui X."/>
            <person name="Yuan T."/>
            <person name="Jiang B."/>
            <person name="Yang W."/>
            <person name="Lam T.T.-Y."/>
            <person name="Chang Q."/>
            <person name="Ding S."/>
            <person name="Wang X."/>
            <person name="Zhu J."/>
            <person name="Ruan X."/>
            <person name="Zhao L."/>
            <person name="Wei J."/>
            <person name="Que T."/>
            <person name="Du C."/>
            <person name="Cheng J."/>
            <person name="Dai P."/>
            <person name="Han X."/>
            <person name="Huang E."/>
            <person name="Gao Y."/>
            <person name="Liu J."/>
            <person name="Shao H."/>
            <person name="Ye R."/>
            <person name="Li L."/>
            <person name="Wei W."/>
            <person name="Wang X."/>
            <person name="Wang C."/>
            <person name="Huo Q."/>
            <person name="Li W."/>
            <person name="Guo W."/>
            <person name="Chen H."/>
            <person name="Chen S."/>
            <person name="Zhou L."/>
            <person name="Zhou L."/>
            <person name="Ni X."/>
            <person name="Tian J."/>
            <person name="Zhou Y."/>
            <person name="Sheng Y."/>
            <person name="Liu T."/>
            <person name="Pan Y."/>
            <person name="Xia L."/>
            <person name="Li J."/>
            <person name="Zhao F."/>
            <person name="Cao W."/>
        </authorList>
    </citation>
    <scope>NUCLEOTIDE SEQUENCE</scope>
    <source>
        <strain evidence="1">Rmic-2018</strain>
        <tissue evidence="1">Larvae</tissue>
    </source>
</reference>
<evidence type="ECO:0000313" key="2">
    <source>
        <dbReference type="Proteomes" id="UP000821866"/>
    </source>
</evidence>